<keyword evidence="1" id="KW-1133">Transmembrane helix</keyword>
<name>A0ABW2HND9_9ACTN</name>
<evidence type="ECO:0000313" key="3">
    <source>
        <dbReference type="Proteomes" id="UP001596548"/>
    </source>
</evidence>
<dbReference type="InterPro" id="IPR012902">
    <property type="entry name" value="N_methyl_site"/>
</dbReference>
<dbReference type="PROSITE" id="PS00409">
    <property type="entry name" value="PROKAR_NTER_METHYL"/>
    <property type="match status" value="1"/>
</dbReference>
<proteinExistence type="predicted"/>
<dbReference type="InterPro" id="IPR015919">
    <property type="entry name" value="Cadherin-like_sf"/>
</dbReference>
<dbReference type="InterPro" id="IPR013783">
    <property type="entry name" value="Ig-like_fold"/>
</dbReference>
<keyword evidence="1" id="KW-0472">Membrane</keyword>
<reference evidence="3" key="1">
    <citation type="journal article" date="2019" name="Int. J. Syst. Evol. Microbiol.">
        <title>The Global Catalogue of Microorganisms (GCM) 10K type strain sequencing project: providing services to taxonomists for standard genome sequencing and annotation.</title>
        <authorList>
            <consortium name="The Broad Institute Genomics Platform"/>
            <consortium name="The Broad Institute Genome Sequencing Center for Infectious Disease"/>
            <person name="Wu L."/>
            <person name="Ma J."/>
        </authorList>
    </citation>
    <scope>NUCLEOTIDE SEQUENCE [LARGE SCALE GENOMIC DNA]</scope>
    <source>
        <strain evidence="3">XZYJT-10</strain>
    </source>
</reference>
<evidence type="ECO:0000313" key="2">
    <source>
        <dbReference type="EMBL" id="MFC7274612.1"/>
    </source>
</evidence>
<comment type="caution">
    <text evidence="2">The sequence shown here is derived from an EMBL/GenBank/DDBJ whole genome shotgun (WGS) entry which is preliminary data.</text>
</comment>
<dbReference type="EMBL" id="JBHTBJ010000006">
    <property type="protein sequence ID" value="MFC7274612.1"/>
    <property type="molecule type" value="Genomic_DNA"/>
</dbReference>
<keyword evidence="1" id="KW-0812">Transmembrane</keyword>
<gene>
    <name evidence="2" type="ORF">ACFQS1_11520</name>
</gene>
<dbReference type="Pfam" id="PF05345">
    <property type="entry name" value="He_PIG"/>
    <property type="match status" value="4"/>
</dbReference>
<dbReference type="Proteomes" id="UP001596548">
    <property type="component" value="Unassembled WGS sequence"/>
</dbReference>
<dbReference type="RefSeq" id="WP_378966762.1">
    <property type="nucleotide sequence ID" value="NZ_JBHTBJ010000006.1"/>
</dbReference>
<protein>
    <submittedName>
        <fullName evidence="2">Ig domain-containing protein</fullName>
    </submittedName>
</protein>
<sequence length="555" mass="57121">MGKERGFSTVEMIVAVAVVTITMVASAPFFVNGLAAVARQRSRQGAIQLAETAMEQVRGLKGSALLAGRSVIATQAQFDAALNDKAIRDLVRPYLKTMQVAADPTLEASSQRGADAPISTSPRYITVGGTEYRQNIYVGQCEVYLTGTSECVYPKGAGAPADPTDILQFFRVVVLETWTVRGCPGGTCSYVATTLVSRSSEPTFDFNRPAPQVMANNQTWYLGDPVSYQLKARGGQLPNKWTIGALPAGLGLLPNGMITGTATPAGVVATTATVTDKANRSNTGPVTFTVVRPPAPVVPASVTSRVGDAYSLPLSAVDGVAPYSSWTATGLPPGLQIDAGTGAITGTPATAGAYTVTVTVADANQRTGTATYSHVVTPGLTLNGLSDQTIDLNSQLDLTAIAEGGDGTYTYSADGLPDGVTIKPNGKLNGKPKESGRFLPTITVTDGSGATASRRIVIIVTTSDSLVFTAPALTAPDQATARGVAVALPLTTNGTLFGLPPLLTITGLPPGLTLNPLTGVISGTPATAGVYTVTATAATLAPPRTSVLTFTWTIV</sequence>
<organism evidence="2 3">
    <name type="scientific">Paractinoplanes rhizophilus</name>
    <dbReference type="NCBI Taxonomy" id="1416877"/>
    <lineage>
        <taxon>Bacteria</taxon>
        <taxon>Bacillati</taxon>
        <taxon>Actinomycetota</taxon>
        <taxon>Actinomycetes</taxon>
        <taxon>Micromonosporales</taxon>
        <taxon>Micromonosporaceae</taxon>
        <taxon>Paractinoplanes</taxon>
    </lineage>
</organism>
<accession>A0ABW2HND9</accession>
<dbReference type="Gene3D" id="2.60.40.10">
    <property type="entry name" value="Immunoglobulins"/>
    <property type="match status" value="4"/>
</dbReference>
<feature type="transmembrane region" description="Helical" evidence="1">
    <location>
        <begin position="12"/>
        <end position="31"/>
    </location>
</feature>
<evidence type="ECO:0000256" key="1">
    <source>
        <dbReference type="SAM" id="Phobius"/>
    </source>
</evidence>
<keyword evidence="3" id="KW-1185">Reference proteome</keyword>
<dbReference type="SUPFAM" id="SSF49313">
    <property type="entry name" value="Cadherin-like"/>
    <property type="match status" value="3"/>
</dbReference>